<dbReference type="InterPro" id="IPR001789">
    <property type="entry name" value="Sig_transdc_resp-reg_receiver"/>
</dbReference>
<dbReference type="InterPro" id="IPR036890">
    <property type="entry name" value="HATPase_C_sf"/>
</dbReference>
<evidence type="ECO:0000256" key="7">
    <source>
        <dbReference type="SAM" id="Phobius"/>
    </source>
</evidence>
<dbReference type="PROSITE" id="PS50113">
    <property type="entry name" value="PAC"/>
    <property type="match status" value="4"/>
</dbReference>
<dbReference type="Proteomes" id="UP000199608">
    <property type="component" value="Unassembled WGS sequence"/>
</dbReference>
<feature type="domain" description="PAC" evidence="11">
    <location>
        <begin position="462"/>
        <end position="513"/>
    </location>
</feature>
<dbReference type="SMART" id="SM00387">
    <property type="entry name" value="HATPase_c"/>
    <property type="match status" value="1"/>
</dbReference>
<keyword evidence="3 6" id="KW-0597">Phosphoprotein</keyword>
<dbReference type="InterPro" id="IPR000700">
    <property type="entry name" value="PAS-assoc_C"/>
</dbReference>
<dbReference type="Gene3D" id="3.30.565.10">
    <property type="entry name" value="Histidine kinase-like ATPase, C-terminal domain"/>
    <property type="match status" value="1"/>
</dbReference>
<dbReference type="PROSITE" id="PS50110">
    <property type="entry name" value="RESPONSE_REGULATORY"/>
    <property type="match status" value="1"/>
</dbReference>
<dbReference type="InterPro" id="IPR003594">
    <property type="entry name" value="HATPase_dom"/>
</dbReference>
<keyword evidence="4" id="KW-0808">Transferase</keyword>
<dbReference type="Gene3D" id="3.40.50.2300">
    <property type="match status" value="3"/>
</dbReference>
<accession>A0A1H2J5M3</accession>
<feature type="domain" description="PAS" evidence="10">
    <location>
        <begin position="638"/>
        <end position="710"/>
    </location>
</feature>
<evidence type="ECO:0000313" key="13">
    <source>
        <dbReference type="Proteomes" id="UP000199608"/>
    </source>
</evidence>
<evidence type="ECO:0000256" key="1">
    <source>
        <dbReference type="ARBA" id="ARBA00000085"/>
    </source>
</evidence>
<feature type="domain" description="PAC" evidence="11">
    <location>
        <begin position="844"/>
        <end position="896"/>
    </location>
</feature>
<dbReference type="SUPFAM" id="SSF47384">
    <property type="entry name" value="Homodimeric domain of signal transducing histidine kinase"/>
    <property type="match status" value="1"/>
</dbReference>
<evidence type="ECO:0000256" key="6">
    <source>
        <dbReference type="PROSITE-ProRule" id="PRU00169"/>
    </source>
</evidence>
<keyword evidence="7" id="KW-0472">Membrane</keyword>
<keyword evidence="13" id="KW-1185">Reference proteome</keyword>
<dbReference type="GO" id="GO:0000155">
    <property type="term" value="F:phosphorelay sensor kinase activity"/>
    <property type="evidence" value="ECO:0007669"/>
    <property type="project" value="InterPro"/>
</dbReference>
<dbReference type="Pfam" id="PF00072">
    <property type="entry name" value="Response_reg"/>
    <property type="match status" value="1"/>
</dbReference>
<dbReference type="InterPro" id="IPR004358">
    <property type="entry name" value="Sig_transdc_His_kin-like_C"/>
</dbReference>
<dbReference type="SMART" id="SM00086">
    <property type="entry name" value="PAC"/>
    <property type="match status" value="4"/>
</dbReference>
<evidence type="ECO:0000313" key="12">
    <source>
        <dbReference type="EMBL" id="SDU51348.1"/>
    </source>
</evidence>
<dbReference type="CDD" id="cd00130">
    <property type="entry name" value="PAS"/>
    <property type="match status" value="4"/>
</dbReference>
<feature type="transmembrane region" description="Helical" evidence="7">
    <location>
        <begin position="17"/>
        <end position="34"/>
    </location>
</feature>
<dbReference type="Pfam" id="PF02518">
    <property type="entry name" value="HATPase_c"/>
    <property type="match status" value="1"/>
</dbReference>
<dbReference type="SMART" id="SM00091">
    <property type="entry name" value="PAS"/>
    <property type="match status" value="4"/>
</dbReference>
<feature type="domain" description="PAC" evidence="11">
    <location>
        <begin position="585"/>
        <end position="637"/>
    </location>
</feature>
<evidence type="ECO:0000259" key="9">
    <source>
        <dbReference type="PROSITE" id="PS50110"/>
    </source>
</evidence>
<dbReference type="InterPro" id="IPR036097">
    <property type="entry name" value="HisK_dim/P_sf"/>
</dbReference>
<dbReference type="PROSITE" id="PS50112">
    <property type="entry name" value="PAS"/>
    <property type="match status" value="3"/>
</dbReference>
<dbReference type="SUPFAM" id="SSF55874">
    <property type="entry name" value="ATPase domain of HSP90 chaperone/DNA topoisomerase II/histidine kinase"/>
    <property type="match status" value="1"/>
</dbReference>
<keyword evidence="7" id="KW-0812">Transmembrane</keyword>
<feature type="domain" description="Response regulatory" evidence="9">
    <location>
        <begin position="1159"/>
        <end position="1275"/>
    </location>
</feature>
<dbReference type="SMART" id="SM00388">
    <property type="entry name" value="HisKA"/>
    <property type="match status" value="1"/>
</dbReference>
<dbReference type="PROSITE" id="PS50109">
    <property type="entry name" value="HIS_KIN"/>
    <property type="match status" value="1"/>
</dbReference>
<dbReference type="InterPro" id="IPR035965">
    <property type="entry name" value="PAS-like_dom_sf"/>
</dbReference>
<dbReference type="Pfam" id="PF00512">
    <property type="entry name" value="HisKA"/>
    <property type="match status" value="1"/>
</dbReference>
<dbReference type="PANTHER" id="PTHR43304:SF1">
    <property type="entry name" value="PAC DOMAIN-CONTAINING PROTEIN"/>
    <property type="match status" value="1"/>
</dbReference>
<feature type="domain" description="Histidine kinase" evidence="8">
    <location>
        <begin position="916"/>
        <end position="1140"/>
    </location>
</feature>
<keyword evidence="5" id="KW-0418">Kinase</keyword>
<evidence type="ECO:0000259" key="10">
    <source>
        <dbReference type="PROSITE" id="PS50112"/>
    </source>
</evidence>
<dbReference type="InterPro" id="IPR001610">
    <property type="entry name" value="PAC"/>
</dbReference>
<evidence type="ECO:0000256" key="2">
    <source>
        <dbReference type="ARBA" id="ARBA00012438"/>
    </source>
</evidence>
<organism evidence="12 13">
    <name type="scientific">Desulfobacula phenolica</name>
    <dbReference type="NCBI Taxonomy" id="90732"/>
    <lineage>
        <taxon>Bacteria</taxon>
        <taxon>Pseudomonadati</taxon>
        <taxon>Thermodesulfobacteriota</taxon>
        <taxon>Desulfobacteria</taxon>
        <taxon>Desulfobacterales</taxon>
        <taxon>Desulfobacteraceae</taxon>
        <taxon>Desulfobacula</taxon>
    </lineage>
</organism>
<dbReference type="InterPro" id="IPR011006">
    <property type="entry name" value="CheY-like_superfamily"/>
</dbReference>
<evidence type="ECO:0000259" key="11">
    <source>
        <dbReference type="PROSITE" id="PS50113"/>
    </source>
</evidence>
<dbReference type="InterPro" id="IPR052162">
    <property type="entry name" value="Sensor_kinase/Photoreceptor"/>
</dbReference>
<dbReference type="SMART" id="SM00448">
    <property type="entry name" value="REC"/>
    <property type="match status" value="1"/>
</dbReference>
<dbReference type="Gene3D" id="3.30.450.20">
    <property type="entry name" value="PAS domain"/>
    <property type="match status" value="4"/>
</dbReference>
<dbReference type="EC" id="2.7.13.3" evidence="2"/>
<dbReference type="InterPro" id="IPR005467">
    <property type="entry name" value="His_kinase_dom"/>
</dbReference>
<reference evidence="13" key="1">
    <citation type="submission" date="2016-10" db="EMBL/GenBank/DDBJ databases">
        <authorList>
            <person name="Varghese N."/>
            <person name="Submissions S."/>
        </authorList>
    </citation>
    <scope>NUCLEOTIDE SEQUENCE [LARGE SCALE GENOMIC DNA]</scope>
    <source>
        <strain evidence="13">DSM 3384</strain>
    </source>
</reference>
<name>A0A1H2J5M3_9BACT</name>
<gene>
    <name evidence="12" type="ORF">SAMN04487931_110174</name>
</gene>
<keyword evidence="7" id="KW-1133">Transmembrane helix</keyword>
<dbReference type="PANTHER" id="PTHR43304">
    <property type="entry name" value="PHYTOCHROME-LIKE PROTEIN CPH1"/>
    <property type="match status" value="1"/>
</dbReference>
<feature type="domain" description="PAS" evidence="10">
    <location>
        <begin position="514"/>
        <end position="580"/>
    </location>
</feature>
<dbReference type="SUPFAM" id="SSF52172">
    <property type="entry name" value="CheY-like"/>
    <property type="match status" value="1"/>
</dbReference>
<feature type="domain" description="PAC" evidence="11">
    <location>
        <begin position="714"/>
        <end position="767"/>
    </location>
</feature>
<feature type="modified residue" description="4-aspartylphosphate" evidence="6">
    <location>
        <position position="1210"/>
    </location>
</feature>
<dbReference type="EMBL" id="FNLL01000010">
    <property type="protein sequence ID" value="SDU51348.1"/>
    <property type="molecule type" value="Genomic_DNA"/>
</dbReference>
<evidence type="ECO:0000256" key="3">
    <source>
        <dbReference type="ARBA" id="ARBA00022553"/>
    </source>
</evidence>
<dbReference type="InterPro" id="IPR000014">
    <property type="entry name" value="PAS"/>
</dbReference>
<dbReference type="CDD" id="cd00082">
    <property type="entry name" value="HisKA"/>
    <property type="match status" value="1"/>
</dbReference>
<dbReference type="Pfam" id="PF08447">
    <property type="entry name" value="PAS_3"/>
    <property type="match status" value="2"/>
</dbReference>
<dbReference type="PRINTS" id="PR00344">
    <property type="entry name" value="BCTRLSENSOR"/>
</dbReference>
<protein>
    <recommendedName>
        <fullName evidence="2">histidine kinase</fullName>
        <ecNumber evidence="2">2.7.13.3</ecNumber>
    </recommendedName>
</protein>
<dbReference type="InterPro" id="IPR003661">
    <property type="entry name" value="HisK_dim/P_dom"/>
</dbReference>
<dbReference type="Pfam" id="PF08448">
    <property type="entry name" value="PAS_4"/>
    <property type="match status" value="2"/>
</dbReference>
<evidence type="ECO:0000256" key="4">
    <source>
        <dbReference type="ARBA" id="ARBA00022679"/>
    </source>
</evidence>
<dbReference type="NCBIfam" id="TIGR00229">
    <property type="entry name" value="sensory_box"/>
    <property type="match status" value="4"/>
</dbReference>
<proteinExistence type="predicted"/>
<evidence type="ECO:0000256" key="5">
    <source>
        <dbReference type="ARBA" id="ARBA00022777"/>
    </source>
</evidence>
<comment type="catalytic activity">
    <reaction evidence="1">
        <text>ATP + protein L-histidine = ADP + protein N-phospho-L-histidine.</text>
        <dbReference type="EC" id="2.7.13.3"/>
    </reaction>
</comment>
<dbReference type="InterPro" id="IPR013655">
    <property type="entry name" value="PAS_fold_3"/>
</dbReference>
<evidence type="ECO:0000259" key="8">
    <source>
        <dbReference type="PROSITE" id="PS50109"/>
    </source>
</evidence>
<feature type="domain" description="PAS" evidence="10">
    <location>
        <begin position="388"/>
        <end position="459"/>
    </location>
</feature>
<dbReference type="InterPro" id="IPR013656">
    <property type="entry name" value="PAS_4"/>
</dbReference>
<sequence>MQYPICLLNTYLDRYKLWIPLCFFFVLLFTSFSNSSEAKKKNILIVFSYEYGMPAYNIVEQTIRSELNTDNSNIIYFNEQLDLSRFIGEKYKNTLKESFYLKYNHLKFDLIITIMKPAFDFIQSECKDLFPGVPIVYGLIDEGFDKPKKLPANTSGFAMNVSIDGTIKAAMKIQPDAQHMVIVSDKTQLGQLLEERAKQAIDTIPDQISVTSLSNFSMEKILIKVHNLSSDTIVLYLVMSEDGDGKPIISTDALKMISDVSNAPVYGLWDILLEHRMTGGCLSSFVSLGRNMAEKGKQILNGQIESPSLITIPNTHMFNWRQLQRWGIKEQNLPSGSRIKFKEMSVWDTYKKQILIVFLICISEAILIGFLLVQRRKTKLSEIKRSKTRKFRDNLIKTANVLILGFDTQGNVTLLNSAVEKLTGYLTSEFEGKNLFNILVPGKSDQAAGHLFNNFMNEGLPKLSEYKIQTKDGRERIILWSNNAIKQNGKVEGTILIGIDITERKHAERLLKESEEKYRELIDNTSDISYRSSIDGYLIFLSKAVQRLTGYTVEEAIGSNIADMYLYPEERKKVMAILKKWGHISDYEVQFKHKDGSIWWASSNSQLFTDQNGNILGVEGTIRDITRRKIAEEELRKNEERLRLALEGTNTGFYEWYPVTNETYFSPTFFTMLGYEPDKFPHNYNTWADLLHPEDKLAAETVVKDFLQKRQSSFKHEFRIRSKKNGYHWILSRGAAMEWDEKGRIQRIIGTHSDITDSKLAEEMLRDREMRLRTMFDQTFQFMGLLSLKGNLLTVNRVALEFIKAKEADVIDKLFWETPWWTHSAKEQKKILQAIKKAALGEYISFETTHIDPSGNLHHIDTSLKPILGDDGRIIYLCAEGRDITDKKQGQKERVKLEKQLHQAQKMEAIGTLAGGIAHDFNNILGAIIGFSELALEDIKEGDPVRYSIDQVLQSAFRAKELVEQILLFSRQGKHKMKPVKITSLIKEVIKLLRSTLHKTIDVKENILIKKDMVLADPVKIHQILMNLCTNSAHAMGEKGGTLTVTLDQIDFDKNSLMEFSDLKSGSYLKLKVTDTGHGIPEKLIDKIFDPFFTTKPRGEGTGLGLAVVHGIVKDHKGNIKVYSEPGKGTAIHIFLPLLKADDPLAVKDDKPISGGTEHILLVDDEIPLIKFGKQTLQRLGYRVTAFSDSRIAWETFQKNPNFFDMVITDKTMPEITGLMLSEKIVNLCPEIPIILCTGFGDELSLKEAEKIGVKAMLHKPVIKKDLAETIRRVLDQTREKGV</sequence>
<dbReference type="Gene3D" id="1.10.287.130">
    <property type="match status" value="1"/>
</dbReference>
<feature type="transmembrane region" description="Helical" evidence="7">
    <location>
        <begin position="354"/>
        <end position="373"/>
    </location>
</feature>
<dbReference type="SUPFAM" id="SSF55785">
    <property type="entry name" value="PYP-like sensor domain (PAS domain)"/>
    <property type="match status" value="4"/>
</dbReference>